<reference evidence="9" key="2">
    <citation type="submission" date="2021-04" db="EMBL/GenBank/DDBJ databases">
        <authorList>
            <person name="Gilroy R."/>
        </authorList>
    </citation>
    <scope>NUCLEOTIDE SEQUENCE</scope>
    <source>
        <strain evidence="9">CHK186-1790</strain>
    </source>
</reference>
<dbReference type="Pfam" id="PF03572">
    <property type="entry name" value="Peptidase_S41"/>
    <property type="match status" value="1"/>
</dbReference>
<feature type="domain" description="SLH" evidence="8">
    <location>
        <begin position="502"/>
        <end position="561"/>
    </location>
</feature>
<keyword evidence="4" id="KW-0378">Hydrolase</keyword>
<gene>
    <name evidence="9" type="ORF">H9701_07555</name>
</gene>
<evidence type="ECO:0000256" key="4">
    <source>
        <dbReference type="ARBA" id="ARBA00022801"/>
    </source>
</evidence>
<feature type="chain" id="PRO_5038932638" evidence="6">
    <location>
        <begin position="27"/>
        <end position="633"/>
    </location>
</feature>
<dbReference type="GO" id="GO:0006508">
    <property type="term" value="P:proteolysis"/>
    <property type="evidence" value="ECO:0007669"/>
    <property type="project" value="UniProtKB-KW"/>
</dbReference>
<reference evidence="9" key="1">
    <citation type="journal article" date="2021" name="PeerJ">
        <title>Extensive microbial diversity within the chicken gut microbiome revealed by metagenomics and culture.</title>
        <authorList>
            <person name="Gilroy R."/>
            <person name="Ravi A."/>
            <person name="Getino M."/>
            <person name="Pursley I."/>
            <person name="Horton D.L."/>
            <person name="Alikhan N.F."/>
            <person name="Baker D."/>
            <person name="Gharbi K."/>
            <person name="Hall N."/>
            <person name="Watson M."/>
            <person name="Adriaenssens E.M."/>
            <person name="Foster-Nyarko E."/>
            <person name="Jarju S."/>
            <person name="Secka A."/>
            <person name="Antonio M."/>
            <person name="Oren A."/>
            <person name="Chaudhuri R.R."/>
            <person name="La Ragione R."/>
            <person name="Hildebrand F."/>
            <person name="Pallen M.J."/>
        </authorList>
    </citation>
    <scope>NUCLEOTIDE SEQUENCE</scope>
    <source>
        <strain evidence="9">CHK186-1790</strain>
    </source>
</reference>
<name>A0A9D2NZ66_9FIRM</name>
<dbReference type="GO" id="GO:0008236">
    <property type="term" value="F:serine-type peptidase activity"/>
    <property type="evidence" value="ECO:0007669"/>
    <property type="project" value="UniProtKB-KW"/>
</dbReference>
<evidence type="ECO:0000256" key="6">
    <source>
        <dbReference type="SAM" id="SignalP"/>
    </source>
</evidence>
<dbReference type="PROSITE" id="PS51272">
    <property type="entry name" value="SLH"/>
    <property type="match status" value="2"/>
</dbReference>
<dbReference type="PANTHER" id="PTHR32060">
    <property type="entry name" value="TAIL-SPECIFIC PROTEASE"/>
    <property type="match status" value="1"/>
</dbReference>
<feature type="domain" description="SLH" evidence="8">
    <location>
        <begin position="436"/>
        <end position="499"/>
    </location>
</feature>
<evidence type="ECO:0000256" key="3">
    <source>
        <dbReference type="ARBA" id="ARBA00022737"/>
    </source>
</evidence>
<comment type="caution">
    <text evidence="9">The sequence shown here is derived from an EMBL/GenBank/DDBJ whole genome shotgun (WGS) entry which is preliminary data.</text>
</comment>
<dbReference type="InterPro" id="IPR036034">
    <property type="entry name" value="PDZ_sf"/>
</dbReference>
<dbReference type="SMART" id="SM00245">
    <property type="entry name" value="TSPc"/>
    <property type="match status" value="1"/>
</dbReference>
<dbReference type="InterPro" id="IPR001478">
    <property type="entry name" value="PDZ"/>
</dbReference>
<dbReference type="SUPFAM" id="SSF52096">
    <property type="entry name" value="ClpP/crotonase"/>
    <property type="match status" value="1"/>
</dbReference>
<feature type="domain" description="PDZ" evidence="7">
    <location>
        <begin position="74"/>
        <end position="142"/>
    </location>
</feature>
<evidence type="ECO:0000313" key="10">
    <source>
        <dbReference type="Proteomes" id="UP000823882"/>
    </source>
</evidence>
<dbReference type="SMART" id="SM00228">
    <property type="entry name" value="PDZ"/>
    <property type="match status" value="1"/>
</dbReference>
<proteinExistence type="inferred from homology"/>
<dbReference type="Proteomes" id="UP000823882">
    <property type="component" value="Unassembled WGS sequence"/>
</dbReference>
<dbReference type="InterPro" id="IPR001119">
    <property type="entry name" value="SLH_dom"/>
</dbReference>
<dbReference type="AlphaFoldDB" id="A0A9D2NZ66"/>
<dbReference type="Gene3D" id="3.90.226.10">
    <property type="entry name" value="2-enoyl-CoA Hydratase, Chain A, domain 1"/>
    <property type="match status" value="1"/>
</dbReference>
<dbReference type="Gene3D" id="2.30.42.10">
    <property type="match status" value="1"/>
</dbReference>
<evidence type="ECO:0000313" key="9">
    <source>
        <dbReference type="EMBL" id="HJC41391.1"/>
    </source>
</evidence>
<evidence type="ECO:0000259" key="7">
    <source>
        <dbReference type="PROSITE" id="PS50106"/>
    </source>
</evidence>
<dbReference type="Gene3D" id="3.30.750.44">
    <property type="match status" value="1"/>
</dbReference>
<evidence type="ECO:0000256" key="1">
    <source>
        <dbReference type="ARBA" id="ARBA00009179"/>
    </source>
</evidence>
<dbReference type="PANTHER" id="PTHR32060:SF30">
    <property type="entry name" value="CARBOXY-TERMINAL PROCESSING PROTEASE CTPA"/>
    <property type="match status" value="1"/>
</dbReference>
<dbReference type="EMBL" id="DWWJ01000133">
    <property type="protein sequence ID" value="HJC41391.1"/>
    <property type="molecule type" value="Genomic_DNA"/>
</dbReference>
<evidence type="ECO:0000256" key="2">
    <source>
        <dbReference type="ARBA" id="ARBA00022670"/>
    </source>
</evidence>
<keyword evidence="2" id="KW-0645">Protease</keyword>
<dbReference type="Pfam" id="PF00395">
    <property type="entry name" value="SLH"/>
    <property type="match status" value="2"/>
</dbReference>
<feature type="signal peptide" evidence="6">
    <location>
        <begin position="1"/>
        <end position="26"/>
    </location>
</feature>
<dbReference type="InterPro" id="IPR029045">
    <property type="entry name" value="ClpP/crotonase-like_dom_sf"/>
</dbReference>
<accession>A0A9D2NZ66</accession>
<keyword evidence="6" id="KW-0732">Signal</keyword>
<dbReference type="GO" id="GO:0004175">
    <property type="term" value="F:endopeptidase activity"/>
    <property type="evidence" value="ECO:0007669"/>
    <property type="project" value="TreeGrafter"/>
</dbReference>
<keyword evidence="3" id="KW-0677">Repeat</keyword>
<keyword evidence="5" id="KW-0720">Serine protease</keyword>
<dbReference type="InterPro" id="IPR004447">
    <property type="entry name" value="Peptidase_S41A"/>
</dbReference>
<dbReference type="PROSITE" id="PS50106">
    <property type="entry name" value="PDZ"/>
    <property type="match status" value="1"/>
</dbReference>
<dbReference type="Pfam" id="PF13180">
    <property type="entry name" value="PDZ_2"/>
    <property type="match status" value="1"/>
</dbReference>
<sequence length="633" mass="67583">MKRHLPARAAALLLTLTLILAPAAQALSVEEARELLQENYIDEIPEEILELPTIDAITNALGDPYTYYMTAEEYAAMDAGLSGSNVVGIGVMVEQRADGLLITSVAPNAPAAEAGLHFGDLIVGVDGVTIQDAGSPDALTALVAGEEGTPVTITVLRDGEELEATMTRAEVSFPSVTGEVVDGHIGWISYSSFGDGSSDYLEEYIRTEDPDADRWVMDLRGNGGGYSDEIVSAVGHVVGNCDVAYLADRQGELSAWRAGSLASALAGEADGLIQEPLVVLVDGNTASAAELFAANIRDYQKGLLIGTRTFGKGIAQSLFSLPDGSVFRITTERYYSPAYVTPDRSGVLPHLVVDANLADEVALLLCGEPVEEPSGDVLELELAGQTWYVHRETALTEDYAVAFSELLSALPPDTPMTLNGQAVTPEEAAQAWNVACISRWPGDVAGSPYETEINTLAGLGLVFGNENGDFRPQEELTRAELAAFLSQAMGFWYWESQGTAPLADLSGEEWYAVPVSALYYLGLVEGDENGAFRPDDLVDYQQFLTILTRMAARTDLTVQWYLEDLSADDLERAAALGYDSWACASAAGAEGLGFLPASLEECAPHDTVTREEAAAMLYQFLAYSGILVPVAQS</sequence>
<dbReference type="SUPFAM" id="SSF50156">
    <property type="entry name" value="PDZ domain-like"/>
    <property type="match status" value="1"/>
</dbReference>
<dbReference type="InterPro" id="IPR005151">
    <property type="entry name" value="Tail-specific_protease"/>
</dbReference>
<evidence type="ECO:0000259" key="8">
    <source>
        <dbReference type="PROSITE" id="PS51272"/>
    </source>
</evidence>
<evidence type="ECO:0000256" key="5">
    <source>
        <dbReference type="ARBA" id="ARBA00022825"/>
    </source>
</evidence>
<organism evidence="9 10">
    <name type="scientific">Candidatus Intestinimonas pullistercoris</name>
    <dbReference type="NCBI Taxonomy" id="2838623"/>
    <lineage>
        <taxon>Bacteria</taxon>
        <taxon>Bacillati</taxon>
        <taxon>Bacillota</taxon>
        <taxon>Clostridia</taxon>
        <taxon>Eubacteriales</taxon>
        <taxon>Intestinimonas</taxon>
    </lineage>
</organism>
<dbReference type="CDD" id="cd06782">
    <property type="entry name" value="cpPDZ_CPP-like"/>
    <property type="match status" value="1"/>
</dbReference>
<dbReference type="CDD" id="cd07560">
    <property type="entry name" value="Peptidase_S41_CPP"/>
    <property type="match status" value="1"/>
</dbReference>
<comment type="similarity">
    <text evidence="1">Belongs to the peptidase S41A family.</text>
</comment>
<protein>
    <submittedName>
        <fullName evidence="9">S-layer homology domain-containing protein</fullName>
    </submittedName>
</protein>
<dbReference type="GO" id="GO:0030288">
    <property type="term" value="C:outer membrane-bounded periplasmic space"/>
    <property type="evidence" value="ECO:0007669"/>
    <property type="project" value="TreeGrafter"/>
</dbReference>
<dbReference type="GO" id="GO:0007165">
    <property type="term" value="P:signal transduction"/>
    <property type="evidence" value="ECO:0007669"/>
    <property type="project" value="TreeGrafter"/>
</dbReference>